<organism evidence="1 2">
    <name type="scientific">Oceanotoga teriensis</name>
    <dbReference type="NCBI Taxonomy" id="515440"/>
    <lineage>
        <taxon>Bacteria</taxon>
        <taxon>Thermotogati</taxon>
        <taxon>Thermotogota</taxon>
        <taxon>Thermotogae</taxon>
        <taxon>Petrotogales</taxon>
        <taxon>Petrotogaceae</taxon>
        <taxon>Oceanotoga</taxon>
    </lineage>
</organism>
<keyword evidence="2" id="KW-1185">Reference proteome</keyword>
<evidence type="ECO:0000313" key="2">
    <source>
        <dbReference type="Proteomes" id="UP000245921"/>
    </source>
</evidence>
<protein>
    <submittedName>
        <fullName evidence="1">Uncharacterized protein</fullName>
    </submittedName>
</protein>
<proteinExistence type="predicted"/>
<name>A0AA45C8M6_9BACT</name>
<evidence type="ECO:0000313" key="1">
    <source>
        <dbReference type="EMBL" id="PWJ96235.1"/>
    </source>
</evidence>
<sequence>MENVVKAVEDFFEKKPDADFDELDIFLNNNFSKEEIEKYYELLSETLGGMKEVIENPVEMFTKDQKENVISGEYFELVNFPKEERLRSLKVAEWKSGELEPGEYLIDSSMVGSYFIQNGNGSLILGKNSLVFFSGDLITFNKVSDDILKVDKKVICLYKK</sequence>
<dbReference type="EMBL" id="QGGI01000002">
    <property type="protein sequence ID" value="PWJ96235.1"/>
    <property type="molecule type" value="Genomic_DNA"/>
</dbReference>
<dbReference type="Proteomes" id="UP000245921">
    <property type="component" value="Unassembled WGS sequence"/>
</dbReference>
<gene>
    <name evidence="1" type="ORF">C7380_102152</name>
</gene>
<accession>A0AA45C8M6</accession>
<dbReference type="AlphaFoldDB" id="A0AA45C8M6"/>
<comment type="caution">
    <text evidence="1">The sequence shown here is derived from an EMBL/GenBank/DDBJ whole genome shotgun (WGS) entry which is preliminary data.</text>
</comment>
<reference evidence="1 2" key="1">
    <citation type="submission" date="2018-05" db="EMBL/GenBank/DDBJ databases">
        <title>Genomic Encyclopedia of Type Strains, Phase IV (KMG-IV): sequencing the most valuable type-strain genomes for metagenomic binning, comparative biology and taxonomic classification.</title>
        <authorList>
            <person name="Goeker M."/>
        </authorList>
    </citation>
    <scope>NUCLEOTIDE SEQUENCE [LARGE SCALE GENOMIC DNA]</scope>
    <source>
        <strain evidence="1 2">DSM 24906</strain>
    </source>
</reference>
<dbReference type="RefSeq" id="WP_109603855.1">
    <property type="nucleotide sequence ID" value="NZ_QGGI01000002.1"/>
</dbReference>